<accession>A0ABQ0J610</accession>
<proteinExistence type="predicted"/>
<sequence>MKTGRIVHPTMNKNDRLSGRFYGFAFKVGYRPVVYLERFFFKGGIQSYLTSLITRPVLGPLW</sequence>
<comment type="caution">
    <text evidence="1">The sequence shown here is derived from an EMBL/GenBank/DDBJ whole genome shotgun (WGS) entry which is preliminary data.</text>
</comment>
<evidence type="ECO:0000313" key="1">
    <source>
        <dbReference type="EMBL" id="GAL23630.1"/>
    </source>
</evidence>
<organism evidence="1 2">
    <name type="scientific">Vibrio variabilis</name>
    <dbReference type="NCBI Taxonomy" id="990271"/>
    <lineage>
        <taxon>Bacteria</taxon>
        <taxon>Pseudomonadati</taxon>
        <taxon>Pseudomonadota</taxon>
        <taxon>Gammaproteobacteria</taxon>
        <taxon>Vibrionales</taxon>
        <taxon>Vibrionaceae</taxon>
        <taxon>Vibrio</taxon>
    </lineage>
</organism>
<dbReference type="Proteomes" id="UP000029223">
    <property type="component" value="Unassembled WGS sequence"/>
</dbReference>
<reference evidence="2" key="2">
    <citation type="submission" date="2014-09" db="EMBL/GenBank/DDBJ databases">
        <authorList>
            <consortium name="NBRP consortium"/>
            <person name="Sawabe T."/>
            <person name="Meirelles P."/>
            <person name="Nakanishi M."/>
            <person name="Sayaka M."/>
            <person name="Hattori M."/>
            <person name="Ohkuma M."/>
        </authorList>
    </citation>
    <scope>NUCLEOTIDE SEQUENCE [LARGE SCALE GENOMIC DNA]</scope>
    <source>
        <strain evidence="2">JCM 19239</strain>
    </source>
</reference>
<reference evidence="2" key="1">
    <citation type="submission" date="2014-09" db="EMBL/GenBank/DDBJ databases">
        <title>Vibrio variabilis JCM 19239. (C206) whole genome shotgun sequence.</title>
        <authorList>
            <person name="Sawabe T."/>
            <person name="Meirelles P."/>
            <person name="Nakanishi M."/>
            <person name="Sayaka M."/>
            <person name="Hattori M."/>
            <person name="Ohkuma M."/>
        </authorList>
    </citation>
    <scope>NUCLEOTIDE SEQUENCE [LARGE SCALE GENOMIC DNA]</scope>
    <source>
        <strain evidence="2">JCM 19239</strain>
    </source>
</reference>
<gene>
    <name evidence="1" type="ORF">JCM19239_7584</name>
</gene>
<protein>
    <submittedName>
        <fullName evidence="1">Uncharacterized protein</fullName>
    </submittedName>
</protein>
<name>A0ABQ0J610_9VIBR</name>
<keyword evidence="2" id="KW-1185">Reference proteome</keyword>
<evidence type="ECO:0000313" key="2">
    <source>
        <dbReference type="Proteomes" id="UP000029223"/>
    </source>
</evidence>
<dbReference type="EMBL" id="BBMS01000001">
    <property type="protein sequence ID" value="GAL23630.1"/>
    <property type="molecule type" value="Genomic_DNA"/>
</dbReference>